<organism evidence="3 4">
    <name type="scientific">Cronobacter condimenti 1330</name>
    <dbReference type="NCBI Taxonomy" id="1073999"/>
    <lineage>
        <taxon>Bacteria</taxon>
        <taxon>Pseudomonadati</taxon>
        <taxon>Pseudomonadota</taxon>
        <taxon>Gammaproteobacteria</taxon>
        <taxon>Enterobacterales</taxon>
        <taxon>Enterobacteriaceae</taxon>
        <taxon>Cronobacter</taxon>
    </lineage>
</organism>
<dbReference type="STRING" id="1073999.AFK62_14380"/>
<dbReference type="EMBL" id="CP012264">
    <property type="protein sequence ID" value="ALB63611.1"/>
    <property type="molecule type" value="Genomic_DNA"/>
</dbReference>
<dbReference type="RefSeq" id="WP_007672123.1">
    <property type="nucleotide sequence ID" value="NZ_CAKW01000071.1"/>
</dbReference>
<evidence type="ECO:0000313" key="2">
    <source>
        <dbReference type="EMBL" id="ALB63611.1"/>
    </source>
</evidence>
<reference evidence="2 5" key="4">
    <citation type="journal article" date="2016" name="Genome Announc.">
        <title>Fully Closed Genome Sequences of Five Type Strains of the Genus Cronobacter and One Cronobacter sakazakii Strain.</title>
        <authorList>
            <person name="Moine D."/>
            <person name="Kassam M."/>
            <person name="Baert L."/>
            <person name="Tang Y."/>
            <person name="Barretto C."/>
            <person name="Ngom Bru C."/>
            <person name="Klijn A."/>
            <person name="Descombes P."/>
        </authorList>
    </citation>
    <scope>NUCLEOTIDE SEQUENCE [LARGE SCALE GENOMIC DNA]</scope>
    <source>
        <strain evidence="2 5">LMG 26250</strain>
    </source>
</reference>
<name>K8A087_9ENTR</name>
<dbReference type="OrthoDB" id="5622706at2"/>
<dbReference type="Proteomes" id="UP000067320">
    <property type="component" value="Chromosome"/>
</dbReference>
<sequence>MKKLPLLLCGTSLLLGGCSTLSSVNWSAAAPWHWFDWWGSSLEVTEKGVGDITADTPLEEAALHEALGDDYRLRSGMRASGGTIVRYFEAMKENQLALVVNGENGKVSRIEVLDKAIATDSGVEIGTPFGDLFKKAQGACQKAGASDEAAVECQAPGSEHIRYVFSGDWRGPQELMPPDDTLKGWTLKKIVWHRG</sequence>
<evidence type="ECO:0000313" key="3">
    <source>
        <dbReference type="EMBL" id="CCJ72581.1"/>
    </source>
</evidence>
<protein>
    <submittedName>
        <fullName evidence="3">Predicted outer membrane lipoprotein YfeY</fullName>
    </submittedName>
    <submittedName>
        <fullName evidence="2">RpoE-regulated lipoprotein</fullName>
    </submittedName>
</protein>
<dbReference type="InterPro" id="IPR010938">
    <property type="entry name" value="DUF1131"/>
</dbReference>
<evidence type="ECO:0000313" key="4">
    <source>
        <dbReference type="Proteomes" id="UP000009340"/>
    </source>
</evidence>
<evidence type="ECO:0000256" key="1">
    <source>
        <dbReference type="SAM" id="SignalP"/>
    </source>
</evidence>
<dbReference type="Pfam" id="PF06572">
    <property type="entry name" value="DUF1131"/>
    <property type="match status" value="1"/>
</dbReference>
<reference evidence="5" key="2">
    <citation type="submission" date="2015-07" db="EMBL/GenBank/DDBJ databases">
        <authorList>
            <person name="Moine D."/>
            <person name="Kassam M."/>
        </authorList>
    </citation>
    <scope>NUCLEOTIDE SEQUENCE [LARGE SCALE GENOMIC DNA]</scope>
    <source>
        <strain evidence="5">LMG 26250</strain>
    </source>
</reference>
<dbReference type="KEGG" id="ccon:AFK62_14380"/>
<reference evidence="5" key="3">
    <citation type="submission" date="2015-09" db="EMBL/GenBank/DDBJ databases">
        <title>Cronobacter genome sequencing and assembly.</title>
        <authorList>
            <person name="Descombes P."/>
            <person name="Baert L."/>
            <person name="Ngom-Bru C."/>
            <person name="Barretto C."/>
        </authorList>
    </citation>
    <scope>NUCLEOTIDE SEQUENCE [LARGE SCALE GENOMIC DNA]</scope>
    <source>
        <strain evidence="5">LMG 26250</strain>
    </source>
</reference>
<dbReference type="EMBL" id="CAKW01000071">
    <property type="protein sequence ID" value="CCJ72581.1"/>
    <property type="molecule type" value="Genomic_DNA"/>
</dbReference>
<feature type="signal peptide" evidence="1">
    <location>
        <begin position="1"/>
        <end position="28"/>
    </location>
</feature>
<keyword evidence="5" id="KW-1185">Reference proteome</keyword>
<dbReference type="Gene3D" id="2.60.460.10">
    <property type="entry name" value="protein yfey like domain"/>
    <property type="match status" value="1"/>
</dbReference>
<gene>
    <name evidence="2" type="ORF">AFK62_14380</name>
    <name evidence="3" type="ORF">BN137_1949</name>
</gene>
<accession>K8A087</accession>
<dbReference type="eggNOG" id="ENOG502ZC5Z">
    <property type="taxonomic scope" value="Bacteria"/>
</dbReference>
<dbReference type="PROSITE" id="PS51257">
    <property type="entry name" value="PROKAR_LIPOPROTEIN"/>
    <property type="match status" value="1"/>
</dbReference>
<dbReference type="PATRIC" id="fig|1073999.7.peg.3017"/>
<dbReference type="AlphaFoldDB" id="K8A087"/>
<keyword evidence="3" id="KW-0449">Lipoprotein</keyword>
<dbReference type="NCBIfam" id="NF007990">
    <property type="entry name" value="PRK10718.1"/>
    <property type="match status" value="1"/>
</dbReference>
<reference evidence="3" key="1">
    <citation type="submission" date="2012-07" db="EMBL/GenBank/DDBJ databases">
        <authorList>
            <person name="Cummings C."/>
        </authorList>
    </citation>
    <scope>NUCLEOTIDE SEQUENCE</scope>
    <source>
        <strain evidence="3">1330</strain>
    </source>
</reference>
<dbReference type="InterPro" id="IPR038714">
    <property type="entry name" value="YfeY-like_sf"/>
</dbReference>
<evidence type="ECO:0000313" key="5">
    <source>
        <dbReference type="Proteomes" id="UP000067320"/>
    </source>
</evidence>
<dbReference type="Proteomes" id="UP000009340">
    <property type="component" value="Unassembled WGS sequence"/>
</dbReference>
<feature type="chain" id="PRO_5009968099" evidence="1">
    <location>
        <begin position="29"/>
        <end position="195"/>
    </location>
</feature>
<keyword evidence="1" id="KW-0732">Signal</keyword>
<proteinExistence type="predicted"/>